<protein>
    <recommendedName>
        <fullName evidence="1">SAF domain-containing protein</fullName>
    </recommendedName>
</protein>
<dbReference type="Proteomes" id="UP001229346">
    <property type="component" value="Unassembled WGS sequence"/>
</dbReference>
<keyword evidence="3" id="KW-1185">Reference proteome</keyword>
<dbReference type="RefSeq" id="WP_307207466.1">
    <property type="nucleotide sequence ID" value="NZ_JAUSSU010000012.1"/>
</dbReference>
<reference evidence="2 3" key="1">
    <citation type="submission" date="2023-07" db="EMBL/GenBank/DDBJ databases">
        <title>Sorghum-associated microbial communities from plants grown in Nebraska, USA.</title>
        <authorList>
            <person name="Schachtman D."/>
        </authorList>
    </citation>
    <scope>NUCLEOTIDE SEQUENCE [LARGE SCALE GENOMIC DNA]</scope>
    <source>
        <strain evidence="2 3">CC482</strain>
    </source>
</reference>
<feature type="domain" description="SAF" evidence="1">
    <location>
        <begin position="38"/>
        <end position="100"/>
    </location>
</feature>
<dbReference type="InterPro" id="IPR013974">
    <property type="entry name" value="SAF"/>
</dbReference>
<dbReference type="SMART" id="SM00858">
    <property type="entry name" value="SAF"/>
    <property type="match status" value="1"/>
</dbReference>
<proteinExistence type="predicted"/>
<evidence type="ECO:0000313" key="3">
    <source>
        <dbReference type="Proteomes" id="UP001229346"/>
    </source>
</evidence>
<evidence type="ECO:0000259" key="1">
    <source>
        <dbReference type="SMART" id="SM00858"/>
    </source>
</evidence>
<organism evidence="2 3">
    <name type="scientific">Paenibacillus harenae</name>
    <dbReference type="NCBI Taxonomy" id="306543"/>
    <lineage>
        <taxon>Bacteria</taxon>
        <taxon>Bacillati</taxon>
        <taxon>Bacillota</taxon>
        <taxon>Bacilli</taxon>
        <taxon>Bacillales</taxon>
        <taxon>Paenibacillaceae</taxon>
        <taxon>Paenibacillus</taxon>
    </lineage>
</organism>
<comment type="caution">
    <text evidence="2">The sequence shown here is derived from an EMBL/GenBank/DDBJ whole genome shotgun (WGS) entry which is preliminary data.</text>
</comment>
<name>A0ABT9U9H0_PAEHA</name>
<gene>
    <name evidence="2" type="ORF">J2T15_005113</name>
</gene>
<dbReference type="EMBL" id="JAUSSU010000012">
    <property type="protein sequence ID" value="MDQ0115646.1"/>
    <property type="molecule type" value="Genomic_DNA"/>
</dbReference>
<evidence type="ECO:0000313" key="2">
    <source>
        <dbReference type="EMBL" id="MDQ0115646.1"/>
    </source>
</evidence>
<dbReference type="CDD" id="cd11614">
    <property type="entry name" value="SAF_CpaB_FlgA_like"/>
    <property type="match status" value="1"/>
</dbReference>
<sequence>MNRRRNLWISLIAALLSASLVAGLYQLQRIQMQREGTVAVVVPSRFIGAGERLTTEMLAYKHIPESAWAPNMLVDAAAAQGKETVIPLGAGEPILDWKVGSYYLQPKPSESTFQIPKEYIRSISNGIRAGDKVLLYASGEGAPRRLFEESIIVASVKSSGNVEIDNMDNPNLMSMADGDKEKMYASRREANGMIEYLNLNMTEAQWLELDGLCKDGKLKVVVAYSPDSLNVEVSGEETRS</sequence>
<accession>A0ABT9U9H0</accession>